<dbReference type="Proteomes" id="UP001501166">
    <property type="component" value="Unassembled WGS sequence"/>
</dbReference>
<dbReference type="EMBL" id="BAAACW010000112">
    <property type="protein sequence ID" value="GAA0366305.1"/>
    <property type="molecule type" value="Genomic_DNA"/>
</dbReference>
<proteinExistence type="inferred from homology"/>
<organism evidence="3 4">
    <name type="scientific">Alkalibacterium iburiense</name>
    <dbReference type="NCBI Taxonomy" id="290589"/>
    <lineage>
        <taxon>Bacteria</taxon>
        <taxon>Bacillati</taxon>
        <taxon>Bacillota</taxon>
        <taxon>Bacilli</taxon>
        <taxon>Lactobacillales</taxon>
        <taxon>Carnobacteriaceae</taxon>
        <taxon>Alkalibacterium</taxon>
    </lineage>
</organism>
<evidence type="ECO:0000313" key="3">
    <source>
        <dbReference type="EMBL" id="GAA0366305.1"/>
    </source>
</evidence>
<dbReference type="InterPro" id="IPR023393">
    <property type="entry name" value="START-like_dom_sf"/>
</dbReference>
<sequence length="156" mass="18143">MSDYGTLTELNGRYQLTFERFTLKNPEHVFSVLTDSYSFSKWYPFATGEMNLALGGKIVFDDEEGSIYYATITELREPYLFSFREIDDLVSISLEENNGCTIQFTHTFDDVSWAVNTAVGWHRCLDVFLQMVNGEPLQWRDKTADLHHYYSKAFKS</sequence>
<name>A0ABP3HAM8_9LACT</name>
<keyword evidence="4" id="KW-1185">Reference proteome</keyword>
<dbReference type="SUPFAM" id="SSF55961">
    <property type="entry name" value="Bet v1-like"/>
    <property type="match status" value="1"/>
</dbReference>
<evidence type="ECO:0000259" key="2">
    <source>
        <dbReference type="Pfam" id="PF08327"/>
    </source>
</evidence>
<gene>
    <name evidence="3" type="ORF">GCM10008932_18100</name>
</gene>
<comment type="similarity">
    <text evidence="1">Belongs to the AHA1 family.</text>
</comment>
<comment type="caution">
    <text evidence="3">The sequence shown here is derived from an EMBL/GenBank/DDBJ whole genome shotgun (WGS) entry which is preliminary data.</text>
</comment>
<protein>
    <recommendedName>
        <fullName evidence="2">Activator of Hsp90 ATPase homologue 1/2-like C-terminal domain-containing protein</fullName>
    </recommendedName>
</protein>
<dbReference type="Gene3D" id="3.30.530.20">
    <property type="match status" value="1"/>
</dbReference>
<accession>A0ABP3HAM8</accession>
<feature type="domain" description="Activator of Hsp90 ATPase homologue 1/2-like C-terminal" evidence="2">
    <location>
        <begin position="26"/>
        <end position="130"/>
    </location>
</feature>
<dbReference type="Pfam" id="PF08327">
    <property type="entry name" value="AHSA1"/>
    <property type="match status" value="1"/>
</dbReference>
<evidence type="ECO:0000313" key="4">
    <source>
        <dbReference type="Proteomes" id="UP001501166"/>
    </source>
</evidence>
<dbReference type="RefSeq" id="WP_343755880.1">
    <property type="nucleotide sequence ID" value="NZ_BAAACW010000112.1"/>
</dbReference>
<reference evidence="4" key="1">
    <citation type="journal article" date="2019" name="Int. J. Syst. Evol. Microbiol.">
        <title>The Global Catalogue of Microorganisms (GCM) 10K type strain sequencing project: providing services to taxonomists for standard genome sequencing and annotation.</title>
        <authorList>
            <consortium name="The Broad Institute Genomics Platform"/>
            <consortium name="The Broad Institute Genome Sequencing Center for Infectious Disease"/>
            <person name="Wu L."/>
            <person name="Ma J."/>
        </authorList>
    </citation>
    <scope>NUCLEOTIDE SEQUENCE [LARGE SCALE GENOMIC DNA]</scope>
    <source>
        <strain evidence="4">JCM 12662</strain>
    </source>
</reference>
<dbReference type="InterPro" id="IPR013538">
    <property type="entry name" value="ASHA1/2-like_C"/>
</dbReference>
<evidence type="ECO:0000256" key="1">
    <source>
        <dbReference type="ARBA" id="ARBA00006817"/>
    </source>
</evidence>